<dbReference type="Proteomes" id="UP000314294">
    <property type="component" value="Unassembled WGS sequence"/>
</dbReference>
<keyword evidence="2" id="KW-1185">Reference proteome</keyword>
<accession>A0A4Z2FC95</accession>
<evidence type="ECO:0000313" key="1">
    <source>
        <dbReference type="EMBL" id="TNN38012.1"/>
    </source>
</evidence>
<dbReference type="EMBL" id="SRLO01001417">
    <property type="protein sequence ID" value="TNN38012.1"/>
    <property type="molecule type" value="Genomic_DNA"/>
</dbReference>
<organism evidence="1 2">
    <name type="scientific">Liparis tanakae</name>
    <name type="common">Tanaka's snailfish</name>
    <dbReference type="NCBI Taxonomy" id="230148"/>
    <lineage>
        <taxon>Eukaryota</taxon>
        <taxon>Metazoa</taxon>
        <taxon>Chordata</taxon>
        <taxon>Craniata</taxon>
        <taxon>Vertebrata</taxon>
        <taxon>Euteleostomi</taxon>
        <taxon>Actinopterygii</taxon>
        <taxon>Neopterygii</taxon>
        <taxon>Teleostei</taxon>
        <taxon>Neoteleostei</taxon>
        <taxon>Acanthomorphata</taxon>
        <taxon>Eupercaria</taxon>
        <taxon>Perciformes</taxon>
        <taxon>Cottioidei</taxon>
        <taxon>Cottales</taxon>
        <taxon>Liparidae</taxon>
        <taxon>Liparis</taxon>
    </lineage>
</organism>
<dbReference type="AlphaFoldDB" id="A0A4Z2FC95"/>
<reference evidence="1 2" key="1">
    <citation type="submission" date="2019-03" db="EMBL/GenBank/DDBJ databases">
        <title>First draft genome of Liparis tanakae, snailfish: a comprehensive survey of snailfish specific genes.</title>
        <authorList>
            <person name="Kim W."/>
            <person name="Song I."/>
            <person name="Jeong J.-H."/>
            <person name="Kim D."/>
            <person name="Kim S."/>
            <person name="Ryu S."/>
            <person name="Song J.Y."/>
            <person name="Lee S.K."/>
        </authorList>
    </citation>
    <scope>NUCLEOTIDE SEQUENCE [LARGE SCALE GENOMIC DNA]</scope>
    <source>
        <tissue evidence="1">Muscle</tissue>
    </source>
</reference>
<name>A0A4Z2FC95_9TELE</name>
<gene>
    <name evidence="1" type="ORF">EYF80_051817</name>
</gene>
<protein>
    <submittedName>
        <fullName evidence="1">Uncharacterized protein</fullName>
    </submittedName>
</protein>
<proteinExistence type="predicted"/>
<sequence length="71" mass="7869">MAKALKMASVGPVMAQMWRWGFSPCGERGHAVHRWLQTSSSNLEGCVEAPEIKTGFCRQLSLQSPRGHQIT</sequence>
<evidence type="ECO:0000313" key="2">
    <source>
        <dbReference type="Proteomes" id="UP000314294"/>
    </source>
</evidence>
<comment type="caution">
    <text evidence="1">The sequence shown here is derived from an EMBL/GenBank/DDBJ whole genome shotgun (WGS) entry which is preliminary data.</text>
</comment>